<evidence type="ECO:0000313" key="9">
    <source>
        <dbReference type="Proteomes" id="UP001595764"/>
    </source>
</evidence>
<evidence type="ECO:0000313" key="8">
    <source>
        <dbReference type="EMBL" id="MFC3510512.1"/>
    </source>
</evidence>
<comment type="similarity">
    <text evidence="1">Belongs to the sigma-70 factor family. ECF subfamily.</text>
</comment>
<keyword evidence="9" id="KW-1185">Reference proteome</keyword>
<dbReference type="InterPro" id="IPR039425">
    <property type="entry name" value="RNA_pol_sigma-70-like"/>
</dbReference>
<keyword evidence="2" id="KW-0805">Transcription regulation</keyword>
<gene>
    <name evidence="8" type="ORF">ACFORO_10095</name>
</gene>
<dbReference type="Gene3D" id="1.10.1740.10">
    <property type="match status" value="1"/>
</dbReference>
<keyword evidence="4" id="KW-0238">DNA-binding</keyword>
<dbReference type="InterPro" id="IPR007630">
    <property type="entry name" value="RNA_pol_sigma70_r4"/>
</dbReference>
<keyword evidence="3" id="KW-0731">Sigma factor</keyword>
<evidence type="ECO:0000256" key="1">
    <source>
        <dbReference type="ARBA" id="ARBA00010641"/>
    </source>
</evidence>
<organism evidence="8 9">
    <name type="scientific">Amycolatopsis halotolerans</name>
    <dbReference type="NCBI Taxonomy" id="330083"/>
    <lineage>
        <taxon>Bacteria</taxon>
        <taxon>Bacillati</taxon>
        <taxon>Actinomycetota</taxon>
        <taxon>Actinomycetes</taxon>
        <taxon>Pseudonocardiales</taxon>
        <taxon>Pseudonocardiaceae</taxon>
        <taxon>Amycolatopsis</taxon>
    </lineage>
</organism>
<feature type="domain" description="RNA polymerase sigma-70 region 4" evidence="7">
    <location>
        <begin position="141"/>
        <end position="189"/>
    </location>
</feature>
<protein>
    <submittedName>
        <fullName evidence="8">Sigma-70 family RNA polymerase sigma factor</fullName>
    </submittedName>
</protein>
<dbReference type="SUPFAM" id="SSF88946">
    <property type="entry name" value="Sigma2 domain of RNA polymerase sigma factors"/>
    <property type="match status" value="1"/>
</dbReference>
<sequence>MPATRSAASARETFALTPEVLIVLAAQGDQRAYARLYEYLSGPVHGKVNAVLCSPAQSEEVTQEVLLEIWRQAARFDPSRTARVLTWALTIAHRRAVDRVRSEQAFRNRQEKAARLEFRRPYDDTGEAALSIVERDRVRGALRGLTALQRESIQLTYFCGLTCREAADLLGVAVGTVKTRVRSGMLRLRDALGAPG</sequence>
<evidence type="ECO:0000256" key="4">
    <source>
        <dbReference type="ARBA" id="ARBA00023125"/>
    </source>
</evidence>
<dbReference type="Gene3D" id="1.10.10.10">
    <property type="entry name" value="Winged helix-like DNA-binding domain superfamily/Winged helix DNA-binding domain"/>
    <property type="match status" value="1"/>
</dbReference>
<comment type="caution">
    <text evidence="8">The sequence shown here is derived from an EMBL/GenBank/DDBJ whole genome shotgun (WGS) entry which is preliminary data.</text>
</comment>
<reference evidence="9" key="1">
    <citation type="journal article" date="2019" name="Int. J. Syst. Evol. Microbiol.">
        <title>The Global Catalogue of Microorganisms (GCM) 10K type strain sequencing project: providing services to taxonomists for standard genome sequencing and annotation.</title>
        <authorList>
            <consortium name="The Broad Institute Genomics Platform"/>
            <consortium name="The Broad Institute Genome Sequencing Center for Infectious Disease"/>
            <person name="Wu L."/>
            <person name="Ma J."/>
        </authorList>
    </citation>
    <scope>NUCLEOTIDE SEQUENCE [LARGE SCALE GENOMIC DNA]</scope>
    <source>
        <strain evidence="9">CGMCC 4.7682</strain>
    </source>
</reference>
<evidence type="ECO:0000256" key="2">
    <source>
        <dbReference type="ARBA" id="ARBA00023015"/>
    </source>
</evidence>
<evidence type="ECO:0000256" key="3">
    <source>
        <dbReference type="ARBA" id="ARBA00023082"/>
    </source>
</evidence>
<dbReference type="EMBL" id="JBHRWI010000014">
    <property type="protein sequence ID" value="MFC3510512.1"/>
    <property type="molecule type" value="Genomic_DNA"/>
</dbReference>
<dbReference type="Pfam" id="PF04542">
    <property type="entry name" value="Sigma70_r2"/>
    <property type="match status" value="1"/>
</dbReference>
<dbReference type="InterPro" id="IPR014284">
    <property type="entry name" value="RNA_pol_sigma-70_dom"/>
</dbReference>
<name>A0ABV7QF62_9PSEU</name>
<accession>A0ABV7QF62</accession>
<evidence type="ECO:0000256" key="5">
    <source>
        <dbReference type="ARBA" id="ARBA00023163"/>
    </source>
</evidence>
<dbReference type="InterPro" id="IPR036388">
    <property type="entry name" value="WH-like_DNA-bd_sf"/>
</dbReference>
<proteinExistence type="inferred from homology"/>
<evidence type="ECO:0000259" key="6">
    <source>
        <dbReference type="Pfam" id="PF04542"/>
    </source>
</evidence>
<dbReference type="InterPro" id="IPR013325">
    <property type="entry name" value="RNA_pol_sigma_r2"/>
</dbReference>
<dbReference type="PANTHER" id="PTHR43133:SF66">
    <property type="entry name" value="ECF RNA POLYMERASE SIGMA FACTOR SIGK"/>
    <property type="match status" value="1"/>
</dbReference>
<dbReference type="CDD" id="cd06171">
    <property type="entry name" value="Sigma70_r4"/>
    <property type="match status" value="1"/>
</dbReference>
<dbReference type="Proteomes" id="UP001595764">
    <property type="component" value="Unassembled WGS sequence"/>
</dbReference>
<dbReference type="InterPro" id="IPR007627">
    <property type="entry name" value="RNA_pol_sigma70_r2"/>
</dbReference>
<dbReference type="NCBIfam" id="TIGR02937">
    <property type="entry name" value="sigma70-ECF"/>
    <property type="match status" value="1"/>
</dbReference>
<dbReference type="PANTHER" id="PTHR43133">
    <property type="entry name" value="RNA POLYMERASE ECF-TYPE SIGMA FACTO"/>
    <property type="match status" value="1"/>
</dbReference>
<keyword evidence="5" id="KW-0804">Transcription</keyword>
<dbReference type="Pfam" id="PF04545">
    <property type="entry name" value="Sigma70_r4"/>
    <property type="match status" value="1"/>
</dbReference>
<dbReference type="InterPro" id="IPR013324">
    <property type="entry name" value="RNA_pol_sigma_r3/r4-like"/>
</dbReference>
<dbReference type="RefSeq" id="WP_377868428.1">
    <property type="nucleotide sequence ID" value="NZ_JBHMAY010000006.1"/>
</dbReference>
<evidence type="ECO:0000259" key="7">
    <source>
        <dbReference type="Pfam" id="PF04545"/>
    </source>
</evidence>
<feature type="domain" description="RNA polymerase sigma-70 region 2" evidence="6">
    <location>
        <begin position="36"/>
        <end position="104"/>
    </location>
</feature>
<dbReference type="SUPFAM" id="SSF88659">
    <property type="entry name" value="Sigma3 and sigma4 domains of RNA polymerase sigma factors"/>
    <property type="match status" value="1"/>
</dbReference>